<evidence type="ECO:0000313" key="10">
    <source>
        <dbReference type="Proteomes" id="UP000241890"/>
    </source>
</evidence>
<dbReference type="Pfam" id="PF06858">
    <property type="entry name" value="NOG1"/>
    <property type="match status" value="1"/>
</dbReference>
<dbReference type="PRINTS" id="PR00326">
    <property type="entry name" value="GTP1OBG"/>
</dbReference>
<dbReference type="FunCoup" id="A0A2R5GV20">
    <property type="interactions" value="437"/>
</dbReference>
<reference evidence="9 10" key="1">
    <citation type="submission" date="2017-12" db="EMBL/GenBank/DDBJ databases">
        <title>Sequencing, de novo assembly and annotation of complete genome of a new Thraustochytrid species, strain FCC1311.</title>
        <authorList>
            <person name="Sedici K."/>
            <person name="Godart F."/>
            <person name="Aiese Cigliano R."/>
            <person name="Sanseverino W."/>
            <person name="Barakat M."/>
            <person name="Ortet P."/>
            <person name="Marechal E."/>
            <person name="Cagnac O."/>
            <person name="Amato A."/>
        </authorList>
    </citation>
    <scope>NUCLEOTIDE SEQUENCE [LARGE SCALE GENOMIC DNA]</scope>
</reference>
<feature type="region of interest" description="Disordered" evidence="7">
    <location>
        <begin position="390"/>
        <end position="415"/>
    </location>
</feature>
<evidence type="ECO:0000256" key="1">
    <source>
        <dbReference type="ARBA" id="ARBA00004604"/>
    </source>
</evidence>
<evidence type="ECO:0000256" key="4">
    <source>
        <dbReference type="ARBA" id="ARBA00023134"/>
    </source>
</evidence>
<evidence type="ECO:0000256" key="6">
    <source>
        <dbReference type="PIRNR" id="PIRNR038919"/>
    </source>
</evidence>
<evidence type="ECO:0000256" key="2">
    <source>
        <dbReference type="ARBA" id="ARBA00022517"/>
    </source>
</evidence>
<dbReference type="PANTHER" id="PTHR45759">
    <property type="entry name" value="NUCLEOLAR GTP-BINDING PROTEIN 1"/>
    <property type="match status" value="1"/>
</dbReference>
<proteinExistence type="inferred from homology"/>
<dbReference type="InParanoid" id="A0A2R5GV20"/>
<feature type="compositionally biased region" description="Acidic residues" evidence="7">
    <location>
        <begin position="498"/>
        <end position="508"/>
    </location>
</feature>
<protein>
    <recommendedName>
        <fullName evidence="6">Nucleolar GTP-binding protein 1</fullName>
    </recommendedName>
</protein>
<feature type="region of interest" description="Disordered" evidence="7">
    <location>
        <begin position="522"/>
        <end position="642"/>
    </location>
</feature>
<evidence type="ECO:0000259" key="8">
    <source>
        <dbReference type="PROSITE" id="PS51710"/>
    </source>
</evidence>
<dbReference type="GO" id="GO:0005730">
    <property type="term" value="C:nucleolus"/>
    <property type="evidence" value="ECO:0007669"/>
    <property type="project" value="UniProtKB-SubCell"/>
</dbReference>
<dbReference type="EMBL" id="BEYU01000118">
    <property type="protein sequence ID" value="GBG32241.1"/>
    <property type="molecule type" value="Genomic_DNA"/>
</dbReference>
<dbReference type="InterPro" id="IPR031167">
    <property type="entry name" value="G_OBG"/>
</dbReference>
<dbReference type="OrthoDB" id="415015at2759"/>
<keyword evidence="5 6" id="KW-0539">Nucleus</keyword>
<dbReference type="FunFam" id="3.40.50.300:FF:000496">
    <property type="entry name" value="Nucleolar GTP-binding protein 1"/>
    <property type="match status" value="1"/>
</dbReference>
<dbReference type="Pfam" id="PF08155">
    <property type="entry name" value="NOGCT"/>
    <property type="match status" value="1"/>
</dbReference>
<dbReference type="Gene3D" id="3.40.50.300">
    <property type="entry name" value="P-loop containing nucleotide triphosphate hydrolases"/>
    <property type="match status" value="1"/>
</dbReference>
<feature type="region of interest" description="Disordered" evidence="7">
    <location>
        <begin position="481"/>
        <end position="509"/>
    </location>
</feature>
<keyword evidence="3" id="KW-0547">Nucleotide-binding</keyword>
<evidence type="ECO:0000256" key="7">
    <source>
        <dbReference type="SAM" id="MobiDB-lite"/>
    </source>
</evidence>
<comment type="function">
    <text evidence="6">Involved in the biogenesis of the 60S ribosomal subunit.</text>
</comment>
<evidence type="ECO:0000256" key="5">
    <source>
        <dbReference type="ARBA" id="ARBA00023242"/>
    </source>
</evidence>
<keyword evidence="10" id="KW-1185">Reference proteome</keyword>
<keyword evidence="2 6" id="KW-0690">Ribosome biogenesis</keyword>
<dbReference type="Pfam" id="PF17835">
    <property type="entry name" value="NOG1_N"/>
    <property type="match status" value="1"/>
</dbReference>
<dbReference type="InterPro" id="IPR006073">
    <property type="entry name" value="GTP-bd"/>
</dbReference>
<dbReference type="InterPro" id="IPR012973">
    <property type="entry name" value="NOG_C"/>
</dbReference>
<comment type="subcellular location">
    <subcellularLocation>
        <location evidence="1 6">Nucleus</location>
        <location evidence="1 6">Nucleolus</location>
    </subcellularLocation>
</comment>
<dbReference type="GO" id="GO:0042254">
    <property type="term" value="P:ribosome biogenesis"/>
    <property type="evidence" value="ECO:0007669"/>
    <property type="project" value="UniProtKB-KW"/>
</dbReference>
<dbReference type="InterPro" id="IPR024926">
    <property type="entry name" value="NOG1"/>
</dbReference>
<evidence type="ECO:0000313" key="9">
    <source>
        <dbReference type="EMBL" id="GBG32241.1"/>
    </source>
</evidence>
<feature type="compositionally biased region" description="Polar residues" evidence="7">
    <location>
        <begin position="538"/>
        <end position="549"/>
    </location>
</feature>
<dbReference type="Proteomes" id="UP000241890">
    <property type="component" value="Unassembled WGS sequence"/>
</dbReference>
<dbReference type="PROSITE" id="PS51710">
    <property type="entry name" value="G_OBG"/>
    <property type="match status" value="1"/>
</dbReference>
<dbReference type="AlphaFoldDB" id="A0A2R5GV20"/>
<evidence type="ECO:0000256" key="3">
    <source>
        <dbReference type="ARBA" id="ARBA00022741"/>
    </source>
</evidence>
<dbReference type="GO" id="GO:0005525">
    <property type="term" value="F:GTP binding"/>
    <property type="evidence" value="ECO:0007669"/>
    <property type="project" value="UniProtKB-KW"/>
</dbReference>
<dbReference type="InterPro" id="IPR041623">
    <property type="entry name" value="NOG1_N"/>
</dbReference>
<name>A0A2R5GV20_9STRA</name>
<gene>
    <name evidence="9" type="ORF">FCC1311_084662</name>
</gene>
<dbReference type="PIRSF" id="PIRSF038919">
    <property type="entry name" value="NOG1"/>
    <property type="match status" value="1"/>
</dbReference>
<keyword evidence="4" id="KW-0342">GTP-binding</keyword>
<dbReference type="InterPro" id="IPR010674">
    <property type="entry name" value="NOG1_Rossman_fold_dom"/>
</dbReference>
<comment type="similarity">
    <text evidence="6">Belongs to the TRAFAC class OBG-HflX-like GTPase superfamily. OBG GTPase family. NOG subfamily.</text>
</comment>
<sequence length="668" mass="75823">MSGKYDFKSIRPVPSADDFVDIVLSKTQRKTPTVVHQGYQIGRIRAFYMRKVKFTAESFVEKLGWILEDFPKLDDIHPFYGDLCNVLYDRDHYKLALGQLNVAKSLISTTSRDYARLLKYGDSLYRCKQLKRAALGRMCTLMKKHKSSLGYLEEVRKHLSRLPSIDPSTRTLLITGYPNVGKSSFMNKVTRADVEVQPYAFTTKSLYVGHMDYKYLRWQVLDTPGILDKPLEERNTIEMQAITALAHLQCCVMYFVDLSEQCGWTLEQQVALFDNIRPLFANKPLVIVANKIDLVPFESLSEAHRELLDKMVKDSGAELLTMSAAADMNIADVKQRACELLLERRVEMKAKSKKAAGILNRLTVAMPAARDGKDRPAFIPEGVIEARARKQAMGDANPADDEDGDVSMDGNDGKKTKKTLHQLEQEAGGPGHISFDYRRYYELRKDEFKYDVIPEIVDGKNIADFIDVDIMQKLEALEREEEERAAREEAELQAHEDAESDMDEEEKDFADRIRKKKALVVAKHREDQHKKRGRLSRKVTNATAQSAGGVQNELEEIGYDAATVEPETSARGRKRERTADPSLEAAEAEQAERDSRGRSISRTRVLEREAKSSLGTVDRAINANKRRKSSQRGFQLKARAGEADRHVVTKMPKHLFSGKRGIGKTQRR</sequence>
<organism evidence="9 10">
    <name type="scientific">Hondaea fermentalgiana</name>
    <dbReference type="NCBI Taxonomy" id="2315210"/>
    <lineage>
        <taxon>Eukaryota</taxon>
        <taxon>Sar</taxon>
        <taxon>Stramenopiles</taxon>
        <taxon>Bigyra</taxon>
        <taxon>Labyrinthulomycetes</taxon>
        <taxon>Thraustochytrida</taxon>
        <taxon>Thraustochytriidae</taxon>
        <taxon>Hondaea</taxon>
    </lineage>
</organism>
<feature type="compositionally biased region" description="Basic and acidic residues" evidence="7">
    <location>
        <begin position="481"/>
        <end position="497"/>
    </location>
</feature>
<dbReference type="SUPFAM" id="SSF52540">
    <property type="entry name" value="P-loop containing nucleoside triphosphate hydrolases"/>
    <property type="match status" value="1"/>
</dbReference>
<feature type="domain" description="OBG-type G" evidence="8">
    <location>
        <begin position="170"/>
        <end position="342"/>
    </location>
</feature>
<dbReference type="Gene3D" id="1.20.120.1190">
    <property type="match status" value="1"/>
</dbReference>
<comment type="caution">
    <text evidence="9">The sequence shown here is derived from an EMBL/GenBank/DDBJ whole genome shotgun (WGS) entry which is preliminary data.</text>
</comment>
<dbReference type="InterPro" id="IPR027417">
    <property type="entry name" value="P-loop_NTPase"/>
</dbReference>
<dbReference type="CDD" id="cd01897">
    <property type="entry name" value="NOG"/>
    <property type="match status" value="1"/>
</dbReference>
<dbReference type="FunFam" id="1.20.120.1190:FF:000001">
    <property type="entry name" value="Nucleolar GTP-binding protein 1"/>
    <property type="match status" value="1"/>
</dbReference>
<accession>A0A2R5GV20</accession>